<keyword evidence="1" id="KW-1133">Transmembrane helix</keyword>
<gene>
    <name evidence="2" type="ORF">B296_00011721</name>
</gene>
<evidence type="ECO:0000313" key="3">
    <source>
        <dbReference type="Proteomes" id="UP000287651"/>
    </source>
</evidence>
<feature type="transmembrane region" description="Helical" evidence="1">
    <location>
        <begin position="46"/>
        <end position="71"/>
    </location>
</feature>
<dbReference type="AlphaFoldDB" id="A0A427AEK7"/>
<feature type="transmembrane region" description="Helical" evidence="1">
    <location>
        <begin position="12"/>
        <end position="40"/>
    </location>
</feature>
<organism evidence="2 3">
    <name type="scientific">Ensete ventricosum</name>
    <name type="common">Abyssinian banana</name>
    <name type="synonym">Musa ensete</name>
    <dbReference type="NCBI Taxonomy" id="4639"/>
    <lineage>
        <taxon>Eukaryota</taxon>
        <taxon>Viridiplantae</taxon>
        <taxon>Streptophyta</taxon>
        <taxon>Embryophyta</taxon>
        <taxon>Tracheophyta</taxon>
        <taxon>Spermatophyta</taxon>
        <taxon>Magnoliopsida</taxon>
        <taxon>Liliopsida</taxon>
        <taxon>Zingiberales</taxon>
        <taxon>Musaceae</taxon>
        <taxon>Ensete</taxon>
    </lineage>
</organism>
<protein>
    <submittedName>
        <fullName evidence="2">Uncharacterized protein</fullName>
    </submittedName>
</protein>
<evidence type="ECO:0000256" key="1">
    <source>
        <dbReference type="SAM" id="Phobius"/>
    </source>
</evidence>
<comment type="caution">
    <text evidence="2">The sequence shown here is derived from an EMBL/GenBank/DDBJ whole genome shotgun (WGS) entry which is preliminary data.</text>
</comment>
<proteinExistence type="predicted"/>
<dbReference type="Proteomes" id="UP000287651">
    <property type="component" value="Unassembled WGS sequence"/>
</dbReference>
<keyword evidence="1" id="KW-0812">Transmembrane</keyword>
<reference evidence="2 3" key="1">
    <citation type="journal article" date="2014" name="Agronomy (Basel)">
        <title>A Draft Genome Sequence for Ensete ventricosum, the Drought-Tolerant Tree Against Hunger.</title>
        <authorList>
            <person name="Harrison J."/>
            <person name="Moore K.A."/>
            <person name="Paszkiewicz K."/>
            <person name="Jones T."/>
            <person name="Grant M."/>
            <person name="Ambacheew D."/>
            <person name="Muzemil S."/>
            <person name="Studholme D.J."/>
        </authorList>
    </citation>
    <scope>NUCLEOTIDE SEQUENCE [LARGE SCALE GENOMIC DNA]</scope>
</reference>
<accession>A0A427AEK7</accession>
<sequence>MGEGAGFQLGTVGALSLSVVSSVSIVICNKALMSSLGFIFGMRSDYLYFAFLMTKLAIIPCTVFLETVFLAKKFSEGQQKAREASSQMLQVKDNDSEALMRAESGAGIDADGAAPTATVWSSNKDLRA</sequence>
<name>A0A427AEK7_ENSVE</name>
<evidence type="ECO:0000313" key="2">
    <source>
        <dbReference type="EMBL" id="RRT74695.1"/>
    </source>
</evidence>
<keyword evidence="1" id="KW-0472">Membrane</keyword>
<dbReference type="EMBL" id="AMZH03002701">
    <property type="protein sequence ID" value="RRT74695.1"/>
    <property type="molecule type" value="Genomic_DNA"/>
</dbReference>